<dbReference type="AlphaFoldDB" id="A0A7D6VLE8"/>
<proteinExistence type="predicted"/>
<gene>
    <name evidence="1" type="ORF">H0264_09595</name>
</gene>
<dbReference type="Proteomes" id="UP000515512">
    <property type="component" value="Chromosome"/>
</dbReference>
<dbReference type="KEGG" id="nhu:H0264_09595"/>
<dbReference type="EMBL" id="CP059399">
    <property type="protein sequence ID" value="QLY32476.1"/>
    <property type="molecule type" value="Genomic_DNA"/>
</dbReference>
<keyword evidence="2" id="KW-1185">Reference proteome</keyword>
<organism evidence="1 2">
    <name type="scientific">Nocardia huaxiensis</name>
    <dbReference type="NCBI Taxonomy" id="2755382"/>
    <lineage>
        <taxon>Bacteria</taxon>
        <taxon>Bacillati</taxon>
        <taxon>Actinomycetota</taxon>
        <taxon>Actinomycetes</taxon>
        <taxon>Mycobacteriales</taxon>
        <taxon>Nocardiaceae</taxon>
        <taxon>Nocardia</taxon>
    </lineage>
</organism>
<reference evidence="1 2" key="1">
    <citation type="submission" date="2020-07" db="EMBL/GenBank/DDBJ databases">
        <authorList>
            <person name="Zhuang K."/>
            <person name="Ran Y."/>
        </authorList>
    </citation>
    <scope>NUCLEOTIDE SEQUENCE [LARGE SCALE GENOMIC DNA]</scope>
    <source>
        <strain evidence="1 2">WCH-YHL-001</strain>
    </source>
</reference>
<evidence type="ECO:0000313" key="1">
    <source>
        <dbReference type="EMBL" id="QLY32476.1"/>
    </source>
</evidence>
<accession>A0A7D6VLE8</accession>
<evidence type="ECO:0000313" key="2">
    <source>
        <dbReference type="Proteomes" id="UP000515512"/>
    </source>
</evidence>
<protein>
    <submittedName>
        <fullName evidence="1">Uncharacterized protein</fullName>
    </submittedName>
</protein>
<name>A0A7D6VLE8_9NOCA</name>
<sequence>MSGWFRAHRARAAGDYGLLVPAATVLDERAAHTVRQLLHAYGVRATTGRARAAHRRRNEPDRFRILVFPEDATLAYDVLSRHTS</sequence>
<dbReference type="RefSeq" id="WP_181583642.1">
    <property type="nucleotide sequence ID" value="NZ_CP059399.1"/>
</dbReference>